<dbReference type="InterPro" id="IPR036465">
    <property type="entry name" value="vWFA_dom_sf"/>
</dbReference>
<evidence type="ECO:0000256" key="3">
    <source>
        <dbReference type="ARBA" id="ARBA00023157"/>
    </source>
</evidence>
<keyword evidence="3 5" id="KW-1015">Disulfide bond</keyword>
<gene>
    <name evidence="7" type="ORF">CHARACLAT_025634</name>
</gene>
<feature type="disulfide bond" evidence="5">
    <location>
        <begin position="92"/>
        <end position="119"/>
    </location>
</feature>
<protein>
    <recommendedName>
        <fullName evidence="6">Sushi domain-containing protein</fullName>
    </recommendedName>
</protein>
<dbReference type="CDD" id="cd00033">
    <property type="entry name" value="CCP"/>
    <property type="match status" value="2"/>
</dbReference>
<feature type="non-terminal residue" evidence="7">
    <location>
        <position position="1"/>
    </location>
</feature>
<evidence type="ECO:0000256" key="2">
    <source>
        <dbReference type="ARBA" id="ARBA00022737"/>
    </source>
</evidence>
<dbReference type="Proteomes" id="UP001352852">
    <property type="component" value="Unassembled WGS sequence"/>
</dbReference>
<accession>A0ABU7E3E5</accession>
<feature type="domain" description="Sushi" evidence="6">
    <location>
        <begin position="1"/>
        <end position="60"/>
    </location>
</feature>
<dbReference type="InterPro" id="IPR035976">
    <property type="entry name" value="Sushi/SCR/CCP_sf"/>
</dbReference>
<evidence type="ECO:0000313" key="7">
    <source>
        <dbReference type="EMBL" id="MED6281802.1"/>
    </source>
</evidence>
<reference evidence="7 8" key="1">
    <citation type="submission" date="2021-06" db="EMBL/GenBank/DDBJ databases">
        <authorList>
            <person name="Palmer J.M."/>
        </authorList>
    </citation>
    <scope>NUCLEOTIDE SEQUENCE [LARGE SCALE GENOMIC DNA]</scope>
    <source>
        <strain evidence="7 8">CL_MEX2019</strain>
        <tissue evidence="7">Muscle</tissue>
    </source>
</reference>
<keyword evidence="2" id="KW-0677">Repeat</keyword>
<evidence type="ECO:0000313" key="8">
    <source>
        <dbReference type="Proteomes" id="UP001352852"/>
    </source>
</evidence>
<evidence type="ECO:0000256" key="1">
    <source>
        <dbReference type="ARBA" id="ARBA00022659"/>
    </source>
</evidence>
<evidence type="ECO:0000256" key="5">
    <source>
        <dbReference type="PROSITE-ProRule" id="PRU00302"/>
    </source>
</evidence>
<evidence type="ECO:0000256" key="4">
    <source>
        <dbReference type="ARBA" id="ARBA00023180"/>
    </source>
</evidence>
<comment type="caution">
    <text evidence="5">Lacks conserved residue(s) required for the propagation of feature annotation.</text>
</comment>
<feature type="disulfide bond" evidence="5">
    <location>
        <begin position="31"/>
        <end position="58"/>
    </location>
</feature>
<dbReference type="EMBL" id="JAHUTJ010043970">
    <property type="protein sequence ID" value="MED6281802.1"/>
    <property type="molecule type" value="Genomic_DNA"/>
</dbReference>
<keyword evidence="8" id="KW-1185">Reference proteome</keyword>
<proteinExistence type="predicted"/>
<dbReference type="SUPFAM" id="SSF57535">
    <property type="entry name" value="Complement control module/SCR domain"/>
    <property type="match status" value="2"/>
</dbReference>
<dbReference type="PANTHER" id="PTHR46393">
    <property type="entry name" value="SUSHI DOMAIN-CONTAINING PROTEIN"/>
    <property type="match status" value="1"/>
</dbReference>
<dbReference type="PANTHER" id="PTHR46393:SF6">
    <property type="entry name" value="COMPLEMENT C2-RELATED"/>
    <property type="match status" value="1"/>
</dbReference>
<evidence type="ECO:0000259" key="6">
    <source>
        <dbReference type="PROSITE" id="PS50923"/>
    </source>
</evidence>
<dbReference type="InterPro" id="IPR000436">
    <property type="entry name" value="Sushi_SCR_CCP_dom"/>
</dbReference>
<dbReference type="Pfam" id="PF00084">
    <property type="entry name" value="Sushi"/>
    <property type="match status" value="2"/>
</dbReference>
<sequence>VECPDPNVLENGNVSPPQDRYFVDNETSYECYSGYTLRGSSKRICLNNGKWSGSTPICSRDTGDVCADPGIPPGASRGGHMFGIDDKVIYTCNSGLFLVGSRERVCLENGQWTGTEPACYYKHTYDTPQEVSEAFGSAIKGTLTTTQSLNDTQEGRSIRISKNGTLNIYIAVDISESINKTQFDEARKAVITLIKKVRHKKQWWGILSRSLNHIFLLISAGCHFTLVSDCLYSVKWTSTGYCTSKTPN</sequence>
<dbReference type="PROSITE" id="PS50923">
    <property type="entry name" value="SUSHI"/>
    <property type="match status" value="2"/>
</dbReference>
<dbReference type="Gene3D" id="3.40.50.410">
    <property type="entry name" value="von Willebrand factor, type A domain"/>
    <property type="match status" value="1"/>
</dbReference>
<organism evidence="7 8">
    <name type="scientific">Characodon lateralis</name>
    <dbReference type="NCBI Taxonomy" id="208331"/>
    <lineage>
        <taxon>Eukaryota</taxon>
        <taxon>Metazoa</taxon>
        <taxon>Chordata</taxon>
        <taxon>Craniata</taxon>
        <taxon>Vertebrata</taxon>
        <taxon>Euteleostomi</taxon>
        <taxon>Actinopterygii</taxon>
        <taxon>Neopterygii</taxon>
        <taxon>Teleostei</taxon>
        <taxon>Neoteleostei</taxon>
        <taxon>Acanthomorphata</taxon>
        <taxon>Ovalentaria</taxon>
        <taxon>Atherinomorphae</taxon>
        <taxon>Cyprinodontiformes</taxon>
        <taxon>Goodeidae</taxon>
        <taxon>Characodon</taxon>
    </lineage>
</organism>
<keyword evidence="4" id="KW-0325">Glycoprotein</keyword>
<keyword evidence="1 5" id="KW-0768">Sushi</keyword>
<dbReference type="SMART" id="SM00032">
    <property type="entry name" value="CCP"/>
    <property type="match status" value="2"/>
</dbReference>
<feature type="domain" description="Sushi" evidence="6">
    <location>
        <begin position="64"/>
        <end position="121"/>
    </location>
</feature>
<comment type="caution">
    <text evidence="7">The sequence shown here is derived from an EMBL/GenBank/DDBJ whole genome shotgun (WGS) entry which is preliminary data.</text>
</comment>
<name>A0ABU7E3E5_9TELE</name>
<dbReference type="Gene3D" id="2.10.70.10">
    <property type="entry name" value="Complement Module, domain 1"/>
    <property type="match status" value="2"/>
</dbReference>
<dbReference type="SUPFAM" id="SSF53300">
    <property type="entry name" value="vWA-like"/>
    <property type="match status" value="1"/>
</dbReference>